<dbReference type="Proteomes" id="UP001172101">
    <property type="component" value="Unassembled WGS sequence"/>
</dbReference>
<evidence type="ECO:0000256" key="1">
    <source>
        <dbReference type="SAM" id="MobiDB-lite"/>
    </source>
</evidence>
<dbReference type="GeneID" id="85318447"/>
<gene>
    <name evidence="3" type="ORF">B0T26DRAFT_464895</name>
</gene>
<protein>
    <submittedName>
        <fullName evidence="3">Uncharacterized protein</fullName>
    </submittedName>
</protein>
<name>A0AA39ZZQ6_9PEZI</name>
<reference evidence="3" key="1">
    <citation type="submission" date="2023-06" db="EMBL/GenBank/DDBJ databases">
        <title>Genome-scale phylogeny and comparative genomics of the fungal order Sordariales.</title>
        <authorList>
            <consortium name="Lawrence Berkeley National Laboratory"/>
            <person name="Hensen N."/>
            <person name="Bonometti L."/>
            <person name="Westerberg I."/>
            <person name="Brannstrom I.O."/>
            <person name="Guillou S."/>
            <person name="Cros-Aarteil S."/>
            <person name="Calhoun S."/>
            <person name="Haridas S."/>
            <person name="Kuo A."/>
            <person name="Mondo S."/>
            <person name="Pangilinan J."/>
            <person name="Riley R."/>
            <person name="LaButti K."/>
            <person name="Andreopoulos B."/>
            <person name="Lipzen A."/>
            <person name="Chen C."/>
            <person name="Yanf M."/>
            <person name="Daum C."/>
            <person name="Ng V."/>
            <person name="Clum A."/>
            <person name="Steindorff A."/>
            <person name="Ohm R."/>
            <person name="Martin F."/>
            <person name="Silar P."/>
            <person name="Natvig D."/>
            <person name="Lalanne C."/>
            <person name="Gautier V."/>
            <person name="Ament-velasquez S.L."/>
            <person name="Kruys A."/>
            <person name="Hutchinson M.I."/>
            <person name="Powell A.J."/>
            <person name="Barry K."/>
            <person name="Miller A.N."/>
            <person name="Grigoriev I.V."/>
            <person name="Debuchy R."/>
            <person name="Gladieux P."/>
            <person name="Thoren M.H."/>
            <person name="Johannesson H."/>
        </authorList>
    </citation>
    <scope>NUCLEOTIDE SEQUENCE</scope>
    <source>
        <strain evidence="3">SMH2392-1A</strain>
    </source>
</reference>
<feature type="region of interest" description="Disordered" evidence="1">
    <location>
        <begin position="64"/>
        <end position="88"/>
    </location>
</feature>
<keyword evidence="2" id="KW-0472">Membrane</keyword>
<comment type="caution">
    <text evidence="3">The sequence shown here is derived from an EMBL/GenBank/DDBJ whole genome shotgun (WGS) entry which is preliminary data.</text>
</comment>
<organism evidence="3 4">
    <name type="scientific">Lasiosphaeria miniovina</name>
    <dbReference type="NCBI Taxonomy" id="1954250"/>
    <lineage>
        <taxon>Eukaryota</taxon>
        <taxon>Fungi</taxon>
        <taxon>Dikarya</taxon>
        <taxon>Ascomycota</taxon>
        <taxon>Pezizomycotina</taxon>
        <taxon>Sordariomycetes</taxon>
        <taxon>Sordariomycetidae</taxon>
        <taxon>Sordariales</taxon>
        <taxon>Lasiosphaeriaceae</taxon>
        <taxon>Lasiosphaeria</taxon>
    </lineage>
</organism>
<keyword evidence="2" id="KW-1133">Transmembrane helix</keyword>
<evidence type="ECO:0000313" key="4">
    <source>
        <dbReference type="Proteomes" id="UP001172101"/>
    </source>
</evidence>
<evidence type="ECO:0000256" key="2">
    <source>
        <dbReference type="SAM" id="Phobius"/>
    </source>
</evidence>
<dbReference type="AlphaFoldDB" id="A0AA39ZZQ6"/>
<evidence type="ECO:0000313" key="3">
    <source>
        <dbReference type="EMBL" id="KAK0706636.1"/>
    </source>
</evidence>
<proteinExistence type="predicted"/>
<keyword evidence="2" id="KW-0812">Transmembrane</keyword>
<dbReference type="EMBL" id="JAUIRO010000007">
    <property type="protein sequence ID" value="KAK0706636.1"/>
    <property type="molecule type" value="Genomic_DNA"/>
</dbReference>
<feature type="transmembrane region" description="Helical" evidence="2">
    <location>
        <begin position="100"/>
        <end position="128"/>
    </location>
</feature>
<dbReference type="RefSeq" id="XP_060291730.1">
    <property type="nucleotide sequence ID" value="XM_060435177.1"/>
</dbReference>
<keyword evidence="4" id="KW-1185">Reference proteome</keyword>
<sequence length="216" mass="24453">MFKSREPSVAVAANVESPTWPELSVSFARGKGELFPKRPTITDLITQERKKYPRGGNPISFLAAHHSSSRRRHQPPPTDTRPNADMEHLRNANDTRRRRYCIFIFALSTLGYCSLVSIAYVGVCIWGFEPLFARIREISKFRTVKFDAWATCERRCTYCTYRHRWRACQAPVLSAAGGFGAASANPSHLCPSLAVNRRYCCHRQAPGSGRHTHVEN</sequence>
<accession>A0AA39ZZQ6</accession>